<keyword evidence="2" id="KW-0067">ATP-binding</keyword>
<dbReference type="GO" id="GO:0005524">
    <property type="term" value="F:ATP binding"/>
    <property type="evidence" value="ECO:0007669"/>
    <property type="project" value="UniProtKB-KW"/>
</dbReference>
<evidence type="ECO:0000313" key="5">
    <source>
        <dbReference type="Proteomes" id="UP000095662"/>
    </source>
</evidence>
<evidence type="ECO:0000256" key="2">
    <source>
        <dbReference type="PIRSR" id="PIRSR640198-2"/>
    </source>
</evidence>
<keyword evidence="2" id="KW-0547">Nucleotide-binding</keyword>
<feature type="domain" description="Fido" evidence="3">
    <location>
        <begin position="139"/>
        <end position="294"/>
    </location>
</feature>
<accession>A0A174ZBE3</accession>
<gene>
    <name evidence="4" type="ORF">ERS852540_00924</name>
</gene>
<proteinExistence type="predicted"/>
<dbReference type="Pfam" id="PF02661">
    <property type="entry name" value="Fic"/>
    <property type="match status" value="1"/>
</dbReference>
<dbReference type="OrthoDB" id="9813719at2"/>
<reference evidence="4 5" key="1">
    <citation type="submission" date="2015-09" db="EMBL/GenBank/DDBJ databases">
        <authorList>
            <consortium name="Pathogen Informatics"/>
        </authorList>
    </citation>
    <scope>NUCLEOTIDE SEQUENCE [LARGE SCALE GENOMIC DNA]</scope>
    <source>
        <strain evidence="4 5">2789STDY5834928</strain>
    </source>
</reference>
<dbReference type="Gene3D" id="1.10.3290.10">
    <property type="entry name" value="Fido-like domain"/>
    <property type="match status" value="1"/>
</dbReference>
<feature type="active site" evidence="1">
    <location>
        <position position="228"/>
    </location>
</feature>
<evidence type="ECO:0000313" key="4">
    <source>
        <dbReference type="EMBL" id="CUQ84535.1"/>
    </source>
</evidence>
<dbReference type="SUPFAM" id="SSF140931">
    <property type="entry name" value="Fic-like"/>
    <property type="match status" value="1"/>
</dbReference>
<dbReference type="EMBL" id="CZBY01000005">
    <property type="protein sequence ID" value="CUQ84535.1"/>
    <property type="molecule type" value="Genomic_DNA"/>
</dbReference>
<dbReference type="STRING" id="39492.ERS852540_00924"/>
<feature type="binding site" evidence="2">
    <location>
        <begin position="269"/>
        <end position="270"/>
    </location>
    <ligand>
        <name>ATP</name>
        <dbReference type="ChEBI" id="CHEBI:30616"/>
    </ligand>
</feature>
<evidence type="ECO:0000259" key="3">
    <source>
        <dbReference type="PROSITE" id="PS51459"/>
    </source>
</evidence>
<dbReference type="PANTHER" id="PTHR13504">
    <property type="entry name" value="FIDO DOMAIN-CONTAINING PROTEIN DDB_G0283145"/>
    <property type="match status" value="1"/>
</dbReference>
<dbReference type="InterPro" id="IPR040198">
    <property type="entry name" value="Fido_containing"/>
</dbReference>
<dbReference type="PANTHER" id="PTHR13504:SF40">
    <property type="entry name" value="FIDO DOMAIN-CONTAINING PROTEIN"/>
    <property type="match status" value="1"/>
</dbReference>
<dbReference type="Proteomes" id="UP000095662">
    <property type="component" value="Unassembled WGS sequence"/>
</dbReference>
<feature type="binding site" evidence="2">
    <location>
        <position position="277"/>
    </location>
    <ligand>
        <name>ATP</name>
        <dbReference type="ChEBI" id="CHEBI:30616"/>
    </ligand>
</feature>
<dbReference type="AlphaFoldDB" id="A0A174ZBE3"/>
<name>A0A174ZBE3_9FIRM</name>
<sequence length="402" mass="46656">MKKMPLKKLFHIDREAYKSEYEKRFNDDDTVHLDIEISGNAAFLCQTKEMFGSIISIERTNTKIVNMCSVLPERALIQYRTRCLTDEIVLTNNIEGVQSTRKEINEILSDLSTKDRKKRFVGLVKKYATLSQNEEIPLRTGRDIRKIYDDIFYDEISATDPSNLPDGTVFRKNNVNVYSPTQKVIHTGVHPESEIISIMDKSLNFLANADCDILIRIAVFHYLFGYIHPFYDGNGRTDRFISSYLLSKELNSLIGYHISYTIKENINKYYNAFDTCNHPLNKGDLTPFAEMFLSLVDISMKQLYDEIKNKLDKFNFYGDLCPKLPNADHKDIERLYYVLIQAALFSENGISQKELESFFNVSYSSVRNKLSSIPADLLIKNTRERHAYYMLDLDKVDIMFSK</sequence>
<dbReference type="InterPro" id="IPR003812">
    <property type="entry name" value="Fido"/>
</dbReference>
<organism evidence="4 5">
    <name type="scientific">[Eubacterium] siraeum</name>
    <dbReference type="NCBI Taxonomy" id="39492"/>
    <lineage>
        <taxon>Bacteria</taxon>
        <taxon>Bacillati</taxon>
        <taxon>Bacillota</taxon>
        <taxon>Clostridia</taxon>
        <taxon>Eubacteriales</taxon>
        <taxon>Oscillospiraceae</taxon>
        <taxon>Oscillospiraceae incertae sedis</taxon>
    </lineage>
</organism>
<evidence type="ECO:0000256" key="1">
    <source>
        <dbReference type="PIRSR" id="PIRSR640198-1"/>
    </source>
</evidence>
<dbReference type="PROSITE" id="PS51459">
    <property type="entry name" value="FIDO"/>
    <property type="match status" value="1"/>
</dbReference>
<protein>
    <submittedName>
        <fullName evidence="4">Fic/DOC family</fullName>
    </submittedName>
</protein>
<feature type="binding site" evidence="2">
    <location>
        <begin position="232"/>
        <end position="239"/>
    </location>
    <ligand>
        <name>ATP</name>
        <dbReference type="ChEBI" id="CHEBI:30616"/>
    </ligand>
</feature>
<dbReference type="InterPro" id="IPR036597">
    <property type="entry name" value="Fido-like_dom_sf"/>
</dbReference>